<evidence type="ECO:0000256" key="2">
    <source>
        <dbReference type="ARBA" id="ARBA00012528"/>
    </source>
</evidence>
<dbReference type="Pfam" id="PF00989">
    <property type="entry name" value="PAS"/>
    <property type="match status" value="1"/>
</dbReference>
<dbReference type="SMART" id="SM00091">
    <property type="entry name" value="PAS"/>
    <property type="match status" value="1"/>
</dbReference>
<keyword evidence="4" id="KW-1133">Transmembrane helix</keyword>
<dbReference type="NCBIfam" id="TIGR00254">
    <property type="entry name" value="GGDEF"/>
    <property type="match status" value="1"/>
</dbReference>
<feature type="transmembrane region" description="Helical" evidence="4">
    <location>
        <begin position="185"/>
        <end position="206"/>
    </location>
</feature>
<dbReference type="InterPro" id="IPR000014">
    <property type="entry name" value="PAS"/>
</dbReference>
<dbReference type="Gene3D" id="3.30.70.270">
    <property type="match status" value="1"/>
</dbReference>
<comment type="catalytic activity">
    <reaction evidence="3">
        <text>2 GTP = 3',3'-c-di-GMP + 2 diphosphate</text>
        <dbReference type="Rhea" id="RHEA:24898"/>
        <dbReference type="ChEBI" id="CHEBI:33019"/>
        <dbReference type="ChEBI" id="CHEBI:37565"/>
        <dbReference type="ChEBI" id="CHEBI:58805"/>
        <dbReference type="EC" id="2.7.7.65"/>
    </reaction>
</comment>
<comment type="cofactor">
    <cofactor evidence="1">
        <name>Mg(2+)</name>
        <dbReference type="ChEBI" id="CHEBI:18420"/>
    </cofactor>
</comment>
<feature type="domain" description="GGDEF" evidence="6">
    <location>
        <begin position="368"/>
        <end position="499"/>
    </location>
</feature>
<dbReference type="Gene3D" id="3.30.450.20">
    <property type="entry name" value="PAS domain"/>
    <property type="match status" value="1"/>
</dbReference>
<evidence type="ECO:0000313" key="8">
    <source>
        <dbReference type="Proteomes" id="UP000061457"/>
    </source>
</evidence>
<evidence type="ECO:0000256" key="4">
    <source>
        <dbReference type="SAM" id="Phobius"/>
    </source>
</evidence>
<dbReference type="SMART" id="SM00267">
    <property type="entry name" value="GGDEF"/>
    <property type="match status" value="1"/>
</dbReference>
<dbReference type="InterPro" id="IPR035965">
    <property type="entry name" value="PAS-like_dom_sf"/>
</dbReference>
<protein>
    <recommendedName>
        <fullName evidence="2">diguanylate cyclase</fullName>
        <ecNumber evidence="2">2.7.7.65</ecNumber>
    </recommendedName>
</protein>
<dbReference type="PANTHER" id="PTHR45138">
    <property type="entry name" value="REGULATORY COMPONENTS OF SENSORY TRANSDUCTION SYSTEM"/>
    <property type="match status" value="1"/>
</dbReference>
<dbReference type="InterPro" id="IPR043128">
    <property type="entry name" value="Rev_trsase/Diguanyl_cyclase"/>
</dbReference>
<dbReference type="SUPFAM" id="SSF55073">
    <property type="entry name" value="Nucleotide cyclase"/>
    <property type="match status" value="1"/>
</dbReference>
<dbReference type="PROSITE" id="PS50887">
    <property type="entry name" value="GGDEF"/>
    <property type="match status" value="1"/>
</dbReference>
<evidence type="ECO:0000256" key="1">
    <source>
        <dbReference type="ARBA" id="ARBA00001946"/>
    </source>
</evidence>
<keyword evidence="4" id="KW-0812">Transmembrane</keyword>
<gene>
    <name evidence="7" type="ORF">PP2015_3673</name>
</gene>
<dbReference type="EC" id="2.7.7.65" evidence="2"/>
<dbReference type="AlphaFoldDB" id="A0A0S2K833"/>
<dbReference type="PATRIC" id="fig|161398.10.peg.3752"/>
<dbReference type="InterPro" id="IPR050469">
    <property type="entry name" value="Diguanylate_Cyclase"/>
</dbReference>
<dbReference type="CDD" id="cd01949">
    <property type="entry name" value="GGDEF"/>
    <property type="match status" value="1"/>
</dbReference>
<feature type="transmembrane region" description="Helical" evidence="4">
    <location>
        <begin position="6"/>
        <end position="28"/>
    </location>
</feature>
<dbReference type="PANTHER" id="PTHR45138:SF9">
    <property type="entry name" value="DIGUANYLATE CYCLASE DGCM-RELATED"/>
    <property type="match status" value="1"/>
</dbReference>
<accession>A0A0S2K833</accession>
<dbReference type="NCBIfam" id="TIGR00229">
    <property type="entry name" value="sensory_box"/>
    <property type="match status" value="1"/>
</dbReference>
<organism evidence="7 8">
    <name type="scientific">Pseudoalteromonas phenolica</name>
    <dbReference type="NCBI Taxonomy" id="161398"/>
    <lineage>
        <taxon>Bacteria</taxon>
        <taxon>Pseudomonadati</taxon>
        <taxon>Pseudomonadota</taxon>
        <taxon>Gammaproteobacteria</taxon>
        <taxon>Alteromonadales</taxon>
        <taxon>Pseudoalteromonadaceae</taxon>
        <taxon>Pseudoalteromonas</taxon>
    </lineage>
</organism>
<evidence type="ECO:0000259" key="5">
    <source>
        <dbReference type="PROSITE" id="PS50112"/>
    </source>
</evidence>
<keyword evidence="8" id="KW-1185">Reference proteome</keyword>
<dbReference type="GO" id="GO:0052621">
    <property type="term" value="F:diguanylate cyclase activity"/>
    <property type="evidence" value="ECO:0007669"/>
    <property type="project" value="UniProtKB-EC"/>
</dbReference>
<dbReference type="Proteomes" id="UP000061457">
    <property type="component" value="Chromosome II"/>
</dbReference>
<dbReference type="InterPro" id="IPR013767">
    <property type="entry name" value="PAS_fold"/>
</dbReference>
<evidence type="ECO:0000313" key="7">
    <source>
        <dbReference type="EMBL" id="ALO44146.1"/>
    </source>
</evidence>
<keyword evidence="4" id="KW-0472">Membrane</keyword>
<dbReference type="PROSITE" id="PS50112">
    <property type="entry name" value="PAS"/>
    <property type="match status" value="1"/>
</dbReference>
<name>A0A0S2K833_9GAMM</name>
<evidence type="ECO:0000259" key="6">
    <source>
        <dbReference type="PROSITE" id="PS50887"/>
    </source>
</evidence>
<dbReference type="RefSeq" id="WP_058032028.1">
    <property type="nucleotide sequence ID" value="NZ_CP013188.1"/>
</dbReference>
<dbReference type="KEGG" id="pphe:PP2015_3673"/>
<proteinExistence type="predicted"/>
<dbReference type="EMBL" id="CP013188">
    <property type="protein sequence ID" value="ALO44146.1"/>
    <property type="molecule type" value="Genomic_DNA"/>
</dbReference>
<dbReference type="FunFam" id="3.30.70.270:FF:000001">
    <property type="entry name" value="Diguanylate cyclase domain protein"/>
    <property type="match status" value="1"/>
</dbReference>
<dbReference type="SUPFAM" id="SSF55785">
    <property type="entry name" value="PYP-like sensor domain (PAS domain)"/>
    <property type="match status" value="1"/>
</dbReference>
<dbReference type="InterPro" id="IPR029787">
    <property type="entry name" value="Nucleotide_cyclase"/>
</dbReference>
<reference evidence="7 8" key="1">
    <citation type="submission" date="2015-11" db="EMBL/GenBank/DDBJ databases">
        <authorList>
            <person name="Zhang Y."/>
            <person name="Guo Z."/>
        </authorList>
    </citation>
    <scope>NUCLEOTIDE SEQUENCE [LARGE SCALE GENOMIC DNA]</scope>
    <source>
        <strain evidence="7 8">KCTC 12086</strain>
    </source>
</reference>
<dbReference type="Pfam" id="PF00990">
    <property type="entry name" value="GGDEF"/>
    <property type="match status" value="1"/>
</dbReference>
<dbReference type="CDD" id="cd00130">
    <property type="entry name" value="PAS"/>
    <property type="match status" value="1"/>
</dbReference>
<sequence>MKKLNLNFILVILLTLFANLSLVVFTILQINSTDDLQKSWDGKATMKVVNAIELAELERNLGYVGFIHHFKNYIIRREQQYFQQAERRYIKSKTSLSQLKNTLKDSTSHQHIAVILETLELYYQKLLYARDNPQLDILQLDERVKVDDSKAQAALETLRLAILPKLKTLKTQTAQETKKISQRNIILLTILLPLMLLSSLLTFKFLRKEFRSSRQLNTILNLSPDGILYIDSQGKIISSNESASAILGYSSEELCQMSVEELVPDELKEAHQDNRKKFMSKPQSLDMSQRHENLLCKTKDRGEIEVAISLANKLIGKHFHTVCMIKDKTAHKKLAIEASTDHLTGLLNRRAFDSTLEIELQQCKHRQHPLTLILLDLDNFKLINDEYGHEMGDKALVFLANFLKSHSRKYDHIVRWGGDEFIIICPNLGPKDAVRFAQRLRKLFFDDESKWPEYQSLSIGIHTSMADENISAKRLLTGADKALFLAKEHGKNCVKHFKDTLQKVYIHPKSNNNSQQ</sequence>
<evidence type="ECO:0000256" key="3">
    <source>
        <dbReference type="ARBA" id="ARBA00034247"/>
    </source>
</evidence>
<dbReference type="InterPro" id="IPR000160">
    <property type="entry name" value="GGDEF_dom"/>
</dbReference>
<dbReference type="STRING" id="161398.PP2015_3673"/>
<feature type="domain" description="PAS" evidence="5">
    <location>
        <begin position="212"/>
        <end position="282"/>
    </location>
</feature>